<organism evidence="1 2">
    <name type="scientific">Apiospora marii</name>
    <dbReference type="NCBI Taxonomy" id="335849"/>
    <lineage>
        <taxon>Eukaryota</taxon>
        <taxon>Fungi</taxon>
        <taxon>Dikarya</taxon>
        <taxon>Ascomycota</taxon>
        <taxon>Pezizomycotina</taxon>
        <taxon>Sordariomycetes</taxon>
        <taxon>Xylariomycetidae</taxon>
        <taxon>Amphisphaeriales</taxon>
        <taxon>Apiosporaceae</taxon>
        <taxon>Apiospora</taxon>
    </lineage>
</organism>
<evidence type="ECO:0000313" key="2">
    <source>
        <dbReference type="Proteomes" id="UP001396898"/>
    </source>
</evidence>
<sequence length="82" mass="9397">MPHLPEQRRTSLSKDAHYIPFMNCVGVFVFNAKGVAVVGNDVGEKTLEFDRRGSERMAESQYRHPEFEFLSGIQELALRRAK</sequence>
<keyword evidence="2" id="KW-1185">Reference proteome</keyword>
<protein>
    <recommendedName>
        <fullName evidence="3">CN hydrolase domain-containing protein</fullName>
    </recommendedName>
</protein>
<proteinExistence type="predicted"/>
<accession>A0ABR1R9J4</accession>
<reference evidence="1 2" key="1">
    <citation type="submission" date="2023-01" db="EMBL/GenBank/DDBJ databases">
        <title>Analysis of 21 Apiospora genomes using comparative genomics revels a genus with tremendous synthesis potential of carbohydrate active enzymes and secondary metabolites.</title>
        <authorList>
            <person name="Sorensen T."/>
        </authorList>
    </citation>
    <scope>NUCLEOTIDE SEQUENCE [LARGE SCALE GENOMIC DNA]</scope>
    <source>
        <strain evidence="1 2">CBS 20057</strain>
    </source>
</reference>
<name>A0ABR1R9J4_9PEZI</name>
<comment type="caution">
    <text evidence="1">The sequence shown here is derived from an EMBL/GenBank/DDBJ whole genome shotgun (WGS) entry which is preliminary data.</text>
</comment>
<gene>
    <name evidence="1" type="ORF">PG991_012387</name>
</gene>
<dbReference type="EMBL" id="JAQQWI010000017">
    <property type="protein sequence ID" value="KAK8006090.1"/>
    <property type="molecule type" value="Genomic_DNA"/>
</dbReference>
<evidence type="ECO:0008006" key="3">
    <source>
        <dbReference type="Google" id="ProtNLM"/>
    </source>
</evidence>
<dbReference type="Proteomes" id="UP001396898">
    <property type="component" value="Unassembled WGS sequence"/>
</dbReference>
<evidence type="ECO:0000313" key="1">
    <source>
        <dbReference type="EMBL" id="KAK8006090.1"/>
    </source>
</evidence>